<name>A0A224XR18_9HEMI</name>
<feature type="transmembrane region" description="Helical" evidence="1">
    <location>
        <begin position="65"/>
        <end position="84"/>
    </location>
</feature>
<keyword evidence="1" id="KW-0812">Transmembrane</keyword>
<protein>
    <submittedName>
        <fullName evidence="2">Uncharacterized protein</fullName>
    </submittedName>
</protein>
<dbReference type="EMBL" id="GFTR01001470">
    <property type="protein sequence ID" value="JAW14956.1"/>
    <property type="molecule type" value="Transcribed_RNA"/>
</dbReference>
<evidence type="ECO:0000256" key="1">
    <source>
        <dbReference type="SAM" id="Phobius"/>
    </source>
</evidence>
<proteinExistence type="predicted"/>
<accession>A0A224XR18</accession>
<sequence>MVYNGTLGILATNSWTWIFTLVSNACFIGWTVRAKYTFWSATFIRIASIVLYARTRSRSISLSTFCIWSTWRWFTWILYFLFLFNTLDKRIPSESR</sequence>
<reference evidence="2" key="1">
    <citation type="journal article" date="2018" name="PLoS Negl. Trop. Dis.">
        <title>An insight into the salivary gland and fat body transcriptome of Panstrongylus lignarius (Hemiptera: Heteroptera), the main vector of Chagas disease in Peru.</title>
        <authorList>
            <person name="Nevoa J.C."/>
            <person name="Mendes M.T."/>
            <person name="da Silva M.V."/>
            <person name="Soares S.C."/>
            <person name="Oliveira C.J.F."/>
            <person name="Ribeiro J.M.C."/>
        </authorList>
    </citation>
    <scope>NUCLEOTIDE SEQUENCE</scope>
</reference>
<organism evidence="2">
    <name type="scientific">Panstrongylus lignarius</name>
    <dbReference type="NCBI Taxonomy" id="156445"/>
    <lineage>
        <taxon>Eukaryota</taxon>
        <taxon>Metazoa</taxon>
        <taxon>Ecdysozoa</taxon>
        <taxon>Arthropoda</taxon>
        <taxon>Hexapoda</taxon>
        <taxon>Insecta</taxon>
        <taxon>Pterygota</taxon>
        <taxon>Neoptera</taxon>
        <taxon>Paraneoptera</taxon>
        <taxon>Hemiptera</taxon>
        <taxon>Heteroptera</taxon>
        <taxon>Panheteroptera</taxon>
        <taxon>Cimicomorpha</taxon>
        <taxon>Reduviidae</taxon>
        <taxon>Triatominae</taxon>
        <taxon>Panstrongylus</taxon>
    </lineage>
</organism>
<feature type="transmembrane region" description="Helical" evidence="1">
    <location>
        <begin position="7"/>
        <end position="30"/>
    </location>
</feature>
<keyword evidence="1" id="KW-0472">Membrane</keyword>
<keyword evidence="1" id="KW-1133">Transmembrane helix</keyword>
<dbReference type="AlphaFoldDB" id="A0A224XR18"/>
<evidence type="ECO:0000313" key="2">
    <source>
        <dbReference type="EMBL" id="JAW14956.1"/>
    </source>
</evidence>